<evidence type="ECO:0000256" key="1">
    <source>
        <dbReference type="PROSITE-ProRule" id="PRU00325"/>
    </source>
</evidence>
<dbReference type="GO" id="GO:0008270">
    <property type="term" value="F:zinc ion binding"/>
    <property type="evidence" value="ECO:0007669"/>
    <property type="project" value="UniProtKB-KW"/>
</dbReference>
<dbReference type="GO" id="GO:0000724">
    <property type="term" value="P:double-strand break repair via homologous recombination"/>
    <property type="evidence" value="ECO:0007669"/>
    <property type="project" value="TreeGrafter"/>
</dbReference>
<dbReference type="GeneID" id="106174802"/>
<dbReference type="AlphaFoldDB" id="A0A1S3JNM0"/>
<name>A0A1S3JNM0_LINAN</name>
<keyword evidence="3" id="KW-1185">Reference proteome</keyword>
<keyword evidence="1" id="KW-0479">Metal-binding</keyword>
<keyword evidence="1" id="KW-0862">Zinc</keyword>
<organism evidence="3 4">
    <name type="scientific">Lingula anatina</name>
    <name type="common">Brachiopod</name>
    <name type="synonym">Lingula unguis</name>
    <dbReference type="NCBI Taxonomy" id="7574"/>
    <lineage>
        <taxon>Eukaryota</taxon>
        <taxon>Metazoa</taxon>
        <taxon>Spiralia</taxon>
        <taxon>Lophotrochozoa</taxon>
        <taxon>Brachiopoda</taxon>
        <taxon>Linguliformea</taxon>
        <taxon>Lingulata</taxon>
        <taxon>Lingulida</taxon>
        <taxon>Linguloidea</taxon>
        <taxon>Lingulidae</taxon>
        <taxon>Lingula</taxon>
    </lineage>
</organism>
<evidence type="ECO:0000313" key="4">
    <source>
        <dbReference type="RefSeq" id="XP_013411947.1"/>
    </source>
</evidence>
<dbReference type="RefSeq" id="XP_013411947.1">
    <property type="nucleotide sequence ID" value="XM_013556493.1"/>
</dbReference>
<accession>A0A1S3JNM0</accession>
<dbReference type="Proteomes" id="UP000085678">
    <property type="component" value="Unplaced"/>
</dbReference>
<keyword evidence="1" id="KW-0863">Zinc-finger</keyword>
<protein>
    <submittedName>
        <fullName evidence="4">Zinc finger SWIM domain-containing protein 7-like</fullName>
    </submittedName>
</protein>
<dbReference type="PANTHER" id="PTHR28498">
    <property type="entry name" value="ZINC FINGER SWIM DOMAIN-CONTAINING PROTEIN 7"/>
    <property type="match status" value="1"/>
</dbReference>
<dbReference type="PROSITE" id="PS50966">
    <property type="entry name" value="ZF_SWIM"/>
    <property type="match status" value="1"/>
</dbReference>
<feature type="domain" description="SWIM-type" evidence="2">
    <location>
        <begin position="62"/>
        <end position="110"/>
    </location>
</feature>
<evidence type="ECO:0000259" key="2">
    <source>
        <dbReference type="PROSITE" id="PS50966"/>
    </source>
</evidence>
<sequence length="132" mass="14715">MEDVVEQLFEEVKRGYQIHQHLTDDILSALNFVFQAPLLPSLDLIDHGKITHLVSPSGRSVYQVTGTTGVPYCCLASSDYCSCPAYTFSVLKRGDTIMCKHVLAIHLSEAMGLCKKQEVSNKELALLLRQMD</sequence>
<dbReference type="InterPro" id="IPR007527">
    <property type="entry name" value="Znf_SWIM"/>
</dbReference>
<dbReference type="GO" id="GO:0097196">
    <property type="term" value="C:Shu complex"/>
    <property type="evidence" value="ECO:0007669"/>
    <property type="project" value="TreeGrafter"/>
</dbReference>
<proteinExistence type="predicted"/>
<reference evidence="4" key="1">
    <citation type="submission" date="2025-08" db="UniProtKB">
        <authorList>
            <consortium name="RefSeq"/>
        </authorList>
    </citation>
    <scope>IDENTIFICATION</scope>
    <source>
        <tissue evidence="4">Gonads</tissue>
    </source>
</reference>
<dbReference type="PANTHER" id="PTHR28498:SF1">
    <property type="entry name" value="ZINC FINGER SWIM DOMAIN-CONTAINING PROTEIN 7"/>
    <property type="match status" value="1"/>
</dbReference>
<gene>
    <name evidence="4" type="primary">LOC106174802</name>
</gene>
<evidence type="ECO:0000313" key="3">
    <source>
        <dbReference type="Proteomes" id="UP000085678"/>
    </source>
</evidence>
<dbReference type="OrthoDB" id="337581at2759"/>
<dbReference type="KEGG" id="lak:106174802"/>
<dbReference type="STRING" id="7574.A0A1S3JNM0"/>
<dbReference type="InParanoid" id="A0A1S3JNM0"/>